<dbReference type="Proteomes" id="UP000252770">
    <property type="component" value="Unassembled WGS sequence"/>
</dbReference>
<protein>
    <recommendedName>
        <fullName evidence="3">Chloramphenicol phosphotransferase</fullName>
    </recommendedName>
</protein>
<organism evidence="1 2">
    <name type="scientific">Desertihabitans brevis</name>
    <dbReference type="NCBI Taxonomy" id="2268447"/>
    <lineage>
        <taxon>Bacteria</taxon>
        <taxon>Bacillati</taxon>
        <taxon>Actinomycetota</taxon>
        <taxon>Actinomycetes</taxon>
        <taxon>Propionibacteriales</taxon>
        <taxon>Propionibacteriaceae</taxon>
        <taxon>Desertihabitans</taxon>
    </lineage>
</organism>
<sequence>MSVVRAEGGVVLLLSGSSSSGKSTLARALLRQTGEPCALVEADAAYPALNVPPHTAIVVFHRSMAAWSEAGYHLVLDGSLPYDDHDLRRQCLEALPAGRSFVVGVHCDLTELRRRETARPEPRLAGWAERQAADVNDGLDLLLDIDTTSGATDEHARSVWTALRRRHRRPADTPVR</sequence>
<dbReference type="InterPro" id="IPR027417">
    <property type="entry name" value="P-loop_NTPase"/>
</dbReference>
<dbReference type="Pfam" id="PF07931">
    <property type="entry name" value="CPT"/>
    <property type="match status" value="2"/>
</dbReference>
<gene>
    <name evidence="1" type="ORF">DT076_05185</name>
</gene>
<accession>A0A367YY87</accession>
<dbReference type="SUPFAM" id="SSF52540">
    <property type="entry name" value="P-loop containing nucleoside triphosphate hydrolases"/>
    <property type="match status" value="1"/>
</dbReference>
<proteinExistence type="predicted"/>
<evidence type="ECO:0000313" key="2">
    <source>
        <dbReference type="Proteomes" id="UP000252770"/>
    </source>
</evidence>
<dbReference type="Gene3D" id="3.40.50.300">
    <property type="entry name" value="P-loop containing nucleotide triphosphate hydrolases"/>
    <property type="match status" value="1"/>
</dbReference>
<evidence type="ECO:0008006" key="3">
    <source>
        <dbReference type="Google" id="ProtNLM"/>
    </source>
</evidence>
<evidence type="ECO:0000313" key="1">
    <source>
        <dbReference type="EMBL" id="RCK70788.1"/>
    </source>
</evidence>
<keyword evidence="2" id="KW-1185">Reference proteome</keyword>
<dbReference type="EMBL" id="QOUI01000002">
    <property type="protein sequence ID" value="RCK70788.1"/>
    <property type="molecule type" value="Genomic_DNA"/>
</dbReference>
<dbReference type="AlphaFoldDB" id="A0A367YY87"/>
<name>A0A367YY87_9ACTN</name>
<reference evidence="1 2" key="1">
    <citation type="submission" date="2018-07" db="EMBL/GenBank/DDBJ databases">
        <title>Desertimonas flava gen. nov. sp. nov.</title>
        <authorList>
            <person name="Liu S."/>
        </authorList>
    </citation>
    <scope>NUCLEOTIDE SEQUENCE [LARGE SCALE GENOMIC DNA]</scope>
    <source>
        <strain evidence="1 2">16Sb5-5</strain>
    </source>
</reference>
<comment type="caution">
    <text evidence="1">The sequence shown here is derived from an EMBL/GenBank/DDBJ whole genome shotgun (WGS) entry which is preliminary data.</text>
</comment>